<evidence type="ECO:0000256" key="3">
    <source>
        <dbReference type="ARBA" id="ARBA00022475"/>
    </source>
</evidence>
<proteinExistence type="inferred from homology"/>
<dbReference type="PANTHER" id="PTHR32309:SF13">
    <property type="entry name" value="FERRIC ENTEROBACTIN TRANSPORT PROTEIN FEPE"/>
    <property type="match status" value="1"/>
</dbReference>
<dbReference type="InterPro" id="IPR003856">
    <property type="entry name" value="LPS_length_determ_N"/>
</dbReference>
<comment type="caution">
    <text evidence="9">The sequence shown here is derived from an EMBL/GenBank/DDBJ whole genome shotgun (WGS) entry which is preliminary data.</text>
</comment>
<accession>A0A0M1N3Q7</accession>
<comment type="subcellular location">
    <subcellularLocation>
        <location evidence="1">Cell membrane</location>
        <topology evidence="1">Multi-pass membrane protein</topology>
    </subcellularLocation>
</comment>
<dbReference type="OrthoDB" id="2360475at2"/>
<reference evidence="10" key="1">
    <citation type="submission" date="2015-08" db="EMBL/GenBank/DDBJ databases">
        <title>Genome sequencing project for genomic taxonomy and phylogenomics of Bacillus-like bacteria.</title>
        <authorList>
            <person name="Liu B."/>
            <person name="Wang J."/>
            <person name="Zhu Y."/>
            <person name="Liu G."/>
            <person name="Chen Q."/>
            <person name="Chen Z."/>
            <person name="Lan J."/>
            <person name="Che J."/>
            <person name="Ge C."/>
            <person name="Shi H."/>
            <person name="Pan Z."/>
            <person name="Liu X."/>
        </authorList>
    </citation>
    <scope>NUCLEOTIDE SEQUENCE [LARGE SCALE GENOMIC DNA]</scope>
    <source>
        <strain evidence="10">FJAT-22460</strain>
    </source>
</reference>
<organism evidence="9 10">
    <name type="scientific">Paenibacillus solani</name>
    <dbReference type="NCBI Taxonomy" id="1705565"/>
    <lineage>
        <taxon>Bacteria</taxon>
        <taxon>Bacillati</taxon>
        <taxon>Bacillota</taxon>
        <taxon>Bacilli</taxon>
        <taxon>Bacillales</taxon>
        <taxon>Paenibacillaceae</taxon>
        <taxon>Paenibacillus</taxon>
    </lineage>
</organism>
<dbReference type="RefSeq" id="WP_054404499.1">
    <property type="nucleotide sequence ID" value="NZ_LIUT01000006.1"/>
</dbReference>
<dbReference type="Proteomes" id="UP000036932">
    <property type="component" value="Unassembled WGS sequence"/>
</dbReference>
<evidence type="ECO:0000256" key="2">
    <source>
        <dbReference type="ARBA" id="ARBA00006683"/>
    </source>
</evidence>
<keyword evidence="3" id="KW-1003">Cell membrane</keyword>
<dbReference type="GO" id="GO:0005886">
    <property type="term" value="C:plasma membrane"/>
    <property type="evidence" value="ECO:0007669"/>
    <property type="project" value="UniProtKB-SubCell"/>
</dbReference>
<keyword evidence="4 7" id="KW-0812">Transmembrane</keyword>
<evidence type="ECO:0000256" key="4">
    <source>
        <dbReference type="ARBA" id="ARBA00022692"/>
    </source>
</evidence>
<name>A0A0M1N3Q7_9BACL</name>
<dbReference type="InterPro" id="IPR050445">
    <property type="entry name" value="Bact_polysacc_biosynth/exp"/>
</dbReference>
<keyword evidence="6 7" id="KW-0472">Membrane</keyword>
<evidence type="ECO:0000256" key="1">
    <source>
        <dbReference type="ARBA" id="ARBA00004651"/>
    </source>
</evidence>
<dbReference type="AlphaFoldDB" id="A0A0M1N3Q7"/>
<evidence type="ECO:0000256" key="7">
    <source>
        <dbReference type="SAM" id="Phobius"/>
    </source>
</evidence>
<feature type="transmembrane region" description="Helical" evidence="7">
    <location>
        <begin position="172"/>
        <end position="193"/>
    </location>
</feature>
<dbReference type="Pfam" id="PF02706">
    <property type="entry name" value="Wzz"/>
    <property type="match status" value="1"/>
</dbReference>
<protein>
    <submittedName>
        <fullName evidence="9">Lipopolysaccharide biosynthesis protein</fullName>
    </submittedName>
</protein>
<keyword evidence="10" id="KW-1185">Reference proteome</keyword>
<dbReference type="EMBL" id="LIUT01000006">
    <property type="protein sequence ID" value="KOR76604.1"/>
    <property type="molecule type" value="Genomic_DNA"/>
</dbReference>
<keyword evidence="5 7" id="KW-1133">Transmembrane helix</keyword>
<dbReference type="PANTHER" id="PTHR32309">
    <property type="entry name" value="TYROSINE-PROTEIN KINASE"/>
    <property type="match status" value="1"/>
</dbReference>
<gene>
    <name evidence="9" type="ORF">AM231_21850</name>
</gene>
<sequence>MELKQYFRVLQKKWWLIASIVIIAITATGVKSFYFTTPVYAANAKLIVNQSSGDGGASLNASTIQTSIFLINSYKEIIKSSAIMNKVVEEYPNLGESAWQLSAKISVTSANNSQVMNLIYQDTSYANAAEIVNAVSTVFKEQIPHIMNVDNITILSEADPAASPAPINFNPIMNLFISFAVSLMLAVGLVFLLDYLDDTVKSEAEILETLDDVSVLAVVGMMSKADLKKSARMKAIQKTKVGDSPYATLNQ</sequence>
<feature type="transmembrane region" description="Helical" evidence="7">
    <location>
        <begin position="14"/>
        <end position="35"/>
    </location>
</feature>
<dbReference type="GO" id="GO:0004713">
    <property type="term" value="F:protein tyrosine kinase activity"/>
    <property type="evidence" value="ECO:0007669"/>
    <property type="project" value="TreeGrafter"/>
</dbReference>
<dbReference type="PATRIC" id="fig|1705565.3.peg.484"/>
<evidence type="ECO:0000313" key="10">
    <source>
        <dbReference type="Proteomes" id="UP000036932"/>
    </source>
</evidence>
<evidence type="ECO:0000256" key="5">
    <source>
        <dbReference type="ARBA" id="ARBA00022989"/>
    </source>
</evidence>
<evidence type="ECO:0000313" key="9">
    <source>
        <dbReference type="EMBL" id="KOR76604.1"/>
    </source>
</evidence>
<comment type="similarity">
    <text evidence="2">Belongs to the CpsC/CapA family.</text>
</comment>
<evidence type="ECO:0000256" key="6">
    <source>
        <dbReference type="ARBA" id="ARBA00023136"/>
    </source>
</evidence>
<feature type="domain" description="Polysaccharide chain length determinant N-terminal" evidence="8">
    <location>
        <begin position="2"/>
        <end position="90"/>
    </location>
</feature>
<evidence type="ECO:0000259" key="8">
    <source>
        <dbReference type="Pfam" id="PF02706"/>
    </source>
</evidence>